<dbReference type="AlphaFoldDB" id="A0A210QZ80"/>
<evidence type="ECO:0000256" key="2">
    <source>
        <dbReference type="ARBA" id="ARBA00022540"/>
    </source>
</evidence>
<dbReference type="GO" id="GO:0003743">
    <property type="term" value="F:translation initiation factor activity"/>
    <property type="evidence" value="ECO:0007669"/>
    <property type="project" value="UniProtKB-UniRule"/>
</dbReference>
<name>A0A210QZ80_MIZYE</name>
<proteinExistence type="inferred from homology"/>
<dbReference type="GO" id="GO:0005852">
    <property type="term" value="C:eukaryotic translation initiation factor 3 complex"/>
    <property type="evidence" value="ECO:0007669"/>
    <property type="project" value="UniProtKB-UniRule"/>
</dbReference>
<sequence>MSDEWDADDFDVNSGFTSNPNKAAWAGEDEDHVKDNWEDDEEEKKAEGAESGSAAESGKAFQRKKKKLADRIAEKQAAKKKAQEEEQRVLTPEEELSEKLRRRKLQEESDLKLAKEAFGTSDITGIDAMFPETEEEYQEFEEALKNKITYFDKSKHYVSLIEKLFTDIVLTLETEDVRKVGSCITTIYQEKQKQQKELKKKEKKKNKITIRSEREGDFGDLAAASSGHYDDIYDEDFI</sequence>
<comment type="function">
    <text evidence="4">Component of the eukaryotic translation initiation factor 3 (eIF-3) complex, which is involved in protein synthesis of a specialized repertoire of mRNAs and, together with other initiation factors, stimulates binding of mRNA and methionyl-tRNAi to the 40S ribosome. The eIF-3 complex specifically targets and initiates translation of a subset of mRNAs involved in cell proliferation.</text>
</comment>
<keyword evidence="7" id="KW-1185">Reference proteome</keyword>
<evidence type="ECO:0000256" key="5">
    <source>
        <dbReference type="SAM" id="MobiDB-lite"/>
    </source>
</evidence>
<comment type="subunit">
    <text evidence="4">Component of the eukaryotic translation initiation factor 3 (eIF-3) complex.</text>
</comment>
<dbReference type="Pfam" id="PF08597">
    <property type="entry name" value="eIF3_subunit"/>
    <property type="match status" value="1"/>
</dbReference>
<keyword evidence="3 4" id="KW-0648">Protein biosynthesis</keyword>
<dbReference type="Proteomes" id="UP000242188">
    <property type="component" value="Unassembled WGS sequence"/>
</dbReference>
<comment type="subcellular location">
    <subcellularLocation>
        <location evidence="4">Cytoplasm</location>
    </subcellularLocation>
</comment>
<dbReference type="PANTHER" id="PTHR21681:SF0">
    <property type="entry name" value="EUKARYOTIC TRANSLATION INITIATION FACTOR 3 SUBUNIT J"/>
    <property type="match status" value="1"/>
</dbReference>
<feature type="region of interest" description="Disordered" evidence="5">
    <location>
        <begin position="1"/>
        <end position="101"/>
    </location>
</feature>
<comment type="similarity">
    <text evidence="4">Belongs to the eIF-3 subunit J family.</text>
</comment>
<keyword evidence="1 4" id="KW-0963">Cytoplasm</keyword>
<evidence type="ECO:0000313" key="7">
    <source>
        <dbReference type="Proteomes" id="UP000242188"/>
    </source>
</evidence>
<evidence type="ECO:0000256" key="3">
    <source>
        <dbReference type="ARBA" id="ARBA00022917"/>
    </source>
</evidence>
<dbReference type="HAMAP" id="MF_03009">
    <property type="entry name" value="eIF3j"/>
    <property type="match status" value="1"/>
</dbReference>
<comment type="caution">
    <text evidence="6">The sequence shown here is derived from an EMBL/GenBank/DDBJ whole genome shotgun (WGS) entry which is preliminary data.</text>
</comment>
<dbReference type="InterPro" id="IPR023194">
    <property type="entry name" value="eIF3-like_dom_sf"/>
</dbReference>
<accession>A0A210QZ80</accession>
<keyword evidence="4" id="KW-0175">Coiled coil</keyword>
<evidence type="ECO:0000256" key="4">
    <source>
        <dbReference type="HAMAP-Rule" id="MF_03009"/>
    </source>
</evidence>
<feature type="compositionally biased region" description="Basic and acidic residues" evidence="5">
    <location>
        <begin position="69"/>
        <end position="88"/>
    </location>
</feature>
<organism evidence="6 7">
    <name type="scientific">Mizuhopecten yessoensis</name>
    <name type="common">Japanese scallop</name>
    <name type="synonym">Patinopecten yessoensis</name>
    <dbReference type="NCBI Taxonomy" id="6573"/>
    <lineage>
        <taxon>Eukaryota</taxon>
        <taxon>Metazoa</taxon>
        <taxon>Spiralia</taxon>
        <taxon>Lophotrochozoa</taxon>
        <taxon>Mollusca</taxon>
        <taxon>Bivalvia</taxon>
        <taxon>Autobranchia</taxon>
        <taxon>Pteriomorphia</taxon>
        <taxon>Pectinida</taxon>
        <taxon>Pectinoidea</taxon>
        <taxon>Pectinidae</taxon>
        <taxon>Mizuhopecten</taxon>
    </lineage>
</organism>
<feature type="compositionally biased region" description="Low complexity" evidence="5">
    <location>
        <begin position="49"/>
        <end position="60"/>
    </location>
</feature>
<keyword evidence="2 4" id="KW-0396">Initiation factor</keyword>
<dbReference type="GO" id="GO:0016282">
    <property type="term" value="C:eukaryotic 43S preinitiation complex"/>
    <property type="evidence" value="ECO:0007669"/>
    <property type="project" value="UniProtKB-UniRule"/>
</dbReference>
<evidence type="ECO:0000313" key="6">
    <source>
        <dbReference type="EMBL" id="OWF54060.1"/>
    </source>
</evidence>
<gene>
    <name evidence="6" type="ORF">KP79_PYT15259</name>
</gene>
<dbReference type="PANTHER" id="PTHR21681">
    <property type="entry name" value="EUKARYOTIC TRANSLATION INITIATION FACTOR 3 SUBUNIT J"/>
    <property type="match status" value="1"/>
</dbReference>
<evidence type="ECO:0000256" key="1">
    <source>
        <dbReference type="ARBA" id="ARBA00022490"/>
    </source>
</evidence>
<dbReference type="GO" id="GO:0033290">
    <property type="term" value="C:eukaryotic 48S preinitiation complex"/>
    <property type="evidence" value="ECO:0007669"/>
    <property type="project" value="UniProtKB-UniRule"/>
</dbReference>
<feature type="coiled-coil region" evidence="4">
    <location>
        <begin position="184"/>
        <end position="211"/>
    </location>
</feature>
<dbReference type="OrthoDB" id="20381at2759"/>
<dbReference type="STRING" id="6573.A0A210QZ80"/>
<dbReference type="GO" id="GO:0001732">
    <property type="term" value="P:formation of cytoplasmic translation initiation complex"/>
    <property type="evidence" value="ECO:0007669"/>
    <property type="project" value="UniProtKB-UniRule"/>
</dbReference>
<dbReference type="Gene3D" id="1.10.246.60">
    <property type="entry name" value="Eukaryotic translation initiation factor 3 like domains"/>
    <property type="match status" value="1"/>
</dbReference>
<dbReference type="InterPro" id="IPR013906">
    <property type="entry name" value="eIF3j"/>
</dbReference>
<feature type="compositionally biased region" description="Acidic residues" evidence="5">
    <location>
        <begin position="1"/>
        <end position="11"/>
    </location>
</feature>
<protein>
    <recommendedName>
        <fullName evidence="4">Eukaryotic translation initiation factor 3 subunit J</fullName>
        <shortName evidence="4">eIF3j</shortName>
    </recommendedName>
</protein>
<dbReference type="EMBL" id="NEDP02001165">
    <property type="protein sequence ID" value="OWF54060.1"/>
    <property type="molecule type" value="Genomic_DNA"/>
</dbReference>
<reference evidence="6 7" key="1">
    <citation type="journal article" date="2017" name="Nat. Ecol. Evol.">
        <title>Scallop genome provides insights into evolution of bilaterian karyotype and development.</title>
        <authorList>
            <person name="Wang S."/>
            <person name="Zhang J."/>
            <person name="Jiao W."/>
            <person name="Li J."/>
            <person name="Xun X."/>
            <person name="Sun Y."/>
            <person name="Guo X."/>
            <person name="Huan P."/>
            <person name="Dong B."/>
            <person name="Zhang L."/>
            <person name="Hu X."/>
            <person name="Sun X."/>
            <person name="Wang J."/>
            <person name="Zhao C."/>
            <person name="Wang Y."/>
            <person name="Wang D."/>
            <person name="Huang X."/>
            <person name="Wang R."/>
            <person name="Lv J."/>
            <person name="Li Y."/>
            <person name="Zhang Z."/>
            <person name="Liu B."/>
            <person name="Lu W."/>
            <person name="Hui Y."/>
            <person name="Liang J."/>
            <person name="Zhou Z."/>
            <person name="Hou R."/>
            <person name="Li X."/>
            <person name="Liu Y."/>
            <person name="Li H."/>
            <person name="Ning X."/>
            <person name="Lin Y."/>
            <person name="Zhao L."/>
            <person name="Xing Q."/>
            <person name="Dou J."/>
            <person name="Li Y."/>
            <person name="Mao J."/>
            <person name="Guo H."/>
            <person name="Dou H."/>
            <person name="Li T."/>
            <person name="Mu C."/>
            <person name="Jiang W."/>
            <person name="Fu Q."/>
            <person name="Fu X."/>
            <person name="Miao Y."/>
            <person name="Liu J."/>
            <person name="Yu Q."/>
            <person name="Li R."/>
            <person name="Liao H."/>
            <person name="Li X."/>
            <person name="Kong Y."/>
            <person name="Jiang Z."/>
            <person name="Chourrout D."/>
            <person name="Li R."/>
            <person name="Bao Z."/>
        </authorList>
    </citation>
    <scope>NUCLEOTIDE SEQUENCE [LARGE SCALE GENOMIC DNA]</scope>
    <source>
        <strain evidence="6 7">PY_sf001</strain>
    </source>
</reference>